<dbReference type="SUPFAM" id="SSF52309">
    <property type="entry name" value="N-(deoxy)ribosyltransferase-like"/>
    <property type="match status" value="1"/>
</dbReference>
<reference evidence="8" key="1">
    <citation type="submission" date="2021-06" db="EMBL/GenBank/DDBJ databases">
        <authorList>
            <consortium name="Wellcome Sanger Institute Data Sharing"/>
        </authorList>
    </citation>
    <scope>NUCLEOTIDE SEQUENCE [LARGE SCALE GENOMIC DNA]</scope>
</reference>
<evidence type="ECO:0000256" key="6">
    <source>
        <dbReference type="ARBA" id="ARBA00023157"/>
    </source>
</evidence>
<dbReference type="OrthoDB" id="10028716at2759"/>
<keyword evidence="7" id="KW-1133">Transmembrane helix</keyword>
<reference evidence="8" key="3">
    <citation type="submission" date="2025-09" db="UniProtKB">
        <authorList>
            <consortium name="Ensembl"/>
        </authorList>
    </citation>
    <scope>IDENTIFICATION</scope>
</reference>
<evidence type="ECO:0000256" key="3">
    <source>
        <dbReference type="ARBA" id="ARBA00022679"/>
    </source>
</evidence>
<keyword evidence="6" id="KW-1015">Disulfide bond</keyword>
<dbReference type="PANTHER" id="PTHR10912:SF9">
    <property type="entry name" value="ADP-RIBOSYL CYCLASE_CYCLIC ADP-RIBOSE HYDROLASE"/>
    <property type="match status" value="1"/>
</dbReference>
<dbReference type="InterPro" id="IPR003193">
    <property type="entry name" value="ADP-ribosyl_cyclase"/>
</dbReference>
<dbReference type="PANTHER" id="PTHR10912">
    <property type="entry name" value="ADP-RIBOSYL CYCLASE"/>
    <property type="match status" value="1"/>
</dbReference>
<keyword evidence="4" id="KW-0378">Hydrolase</keyword>
<evidence type="ECO:0000256" key="4">
    <source>
        <dbReference type="ARBA" id="ARBA00022801"/>
    </source>
</evidence>
<dbReference type="Proteomes" id="UP000694620">
    <property type="component" value="Chromosome 5"/>
</dbReference>
<organism evidence="8 9">
    <name type="scientific">Erpetoichthys calabaricus</name>
    <name type="common">Rope fish</name>
    <name type="synonym">Calamoichthys calabaricus</name>
    <dbReference type="NCBI Taxonomy" id="27687"/>
    <lineage>
        <taxon>Eukaryota</taxon>
        <taxon>Metazoa</taxon>
        <taxon>Chordata</taxon>
        <taxon>Craniata</taxon>
        <taxon>Vertebrata</taxon>
        <taxon>Euteleostomi</taxon>
        <taxon>Actinopterygii</taxon>
        <taxon>Polypteriformes</taxon>
        <taxon>Polypteridae</taxon>
        <taxon>Erpetoichthys</taxon>
    </lineage>
</organism>
<keyword evidence="7" id="KW-0472">Membrane</keyword>
<evidence type="ECO:0000313" key="9">
    <source>
        <dbReference type="Proteomes" id="UP000694620"/>
    </source>
</evidence>
<dbReference type="GO" id="GO:0016849">
    <property type="term" value="F:phosphorus-oxygen lyase activity"/>
    <property type="evidence" value="ECO:0007669"/>
    <property type="project" value="TreeGrafter"/>
</dbReference>
<keyword evidence="3" id="KW-0808">Transferase</keyword>
<dbReference type="GO" id="GO:0016740">
    <property type="term" value="F:transferase activity"/>
    <property type="evidence" value="ECO:0007669"/>
    <property type="project" value="UniProtKB-KW"/>
</dbReference>
<keyword evidence="9" id="KW-1185">Reference proteome</keyword>
<dbReference type="Pfam" id="PF02267">
    <property type="entry name" value="Rib_hydrolayse"/>
    <property type="match status" value="1"/>
</dbReference>
<evidence type="ECO:0000256" key="2">
    <source>
        <dbReference type="ARBA" id="ARBA00011982"/>
    </source>
</evidence>
<evidence type="ECO:0000256" key="5">
    <source>
        <dbReference type="ARBA" id="ARBA00023027"/>
    </source>
</evidence>
<dbReference type="Gene3D" id="3.40.50.720">
    <property type="entry name" value="NAD(P)-binding Rossmann-like Domain"/>
    <property type="match status" value="1"/>
</dbReference>
<evidence type="ECO:0000313" key="8">
    <source>
        <dbReference type="Ensembl" id="ENSECRP00000005252.1"/>
    </source>
</evidence>
<dbReference type="GO" id="GO:0030890">
    <property type="term" value="P:positive regulation of B cell proliferation"/>
    <property type="evidence" value="ECO:0007669"/>
    <property type="project" value="TreeGrafter"/>
</dbReference>
<keyword evidence="5" id="KW-0520">NAD</keyword>
<evidence type="ECO:0000256" key="7">
    <source>
        <dbReference type="SAM" id="Phobius"/>
    </source>
</evidence>
<dbReference type="EC" id="3.2.2.6" evidence="2"/>
<reference evidence="8" key="2">
    <citation type="submission" date="2025-08" db="UniProtKB">
        <authorList>
            <consortium name="Ensembl"/>
        </authorList>
    </citation>
    <scope>IDENTIFICATION</scope>
</reference>
<dbReference type="GeneTree" id="ENSGT00390000017291"/>
<accession>A0A8C4RQP0</accession>
<dbReference type="AlphaFoldDB" id="A0A8C4RQP0"/>
<dbReference type="GO" id="GO:0061809">
    <property type="term" value="F:NAD+ nucleosidase activity, cyclic ADP-ribose generating"/>
    <property type="evidence" value="ECO:0007669"/>
    <property type="project" value="UniProtKB-EC"/>
</dbReference>
<gene>
    <name evidence="8" type="primary">CD38</name>
</gene>
<dbReference type="Ensembl" id="ENSECRT00000005345.1">
    <property type="protein sequence ID" value="ENSECRP00000005252.1"/>
    <property type="gene ID" value="ENSECRG00000003552.1"/>
</dbReference>
<dbReference type="GO" id="GO:0005886">
    <property type="term" value="C:plasma membrane"/>
    <property type="evidence" value="ECO:0007669"/>
    <property type="project" value="TreeGrafter"/>
</dbReference>
<protein>
    <recommendedName>
        <fullName evidence="2">ADP-ribosyl cyclase/cyclic ADP-ribose hydrolase</fullName>
        <ecNumber evidence="2">3.2.2.6</ecNumber>
    </recommendedName>
</protein>
<comment type="similarity">
    <text evidence="1">Belongs to the ADP-ribosyl cyclase family.</text>
</comment>
<sequence length="294" mass="33137">MSSPRRASSRRRNPIIVLACCLLVILVFVVALILVFIPRQRTSAEGTSKNLADIIVRRCRVYVQEHESLGSRDCEEIKNRFLNSVIGKDPCNITMNDYDFFMEAARQNISCNKFLFWSKTKEIAHFVSSVYMNINVINPSKCVMTLEDSLVGYMMDGLKWCSRVGMKEMDYSSCPGWNDCELNSVKSFWKRASLYFASIACGNVSVMLNGSISDPFSDSSLFANTESRKLNSKNIDEVNILLVDSPPDRNMCESSSIRELRSVLSGSNIRYKCTALKSTEVKQCISSAQSCNCF</sequence>
<keyword evidence="7" id="KW-0812">Transmembrane</keyword>
<name>A0A8C4RQP0_ERPCA</name>
<proteinExistence type="inferred from homology"/>
<evidence type="ECO:0000256" key="1">
    <source>
        <dbReference type="ARBA" id="ARBA00005406"/>
    </source>
</evidence>
<feature type="transmembrane region" description="Helical" evidence="7">
    <location>
        <begin position="15"/>
        <end position="37"/>
    </location>
</feature>
<dbReference type="Gene3D" id="1.20.82.10">
    <property type="entry name" value="ADP Ribosyl Cyclase, Chain A, domain 1"/>
    <property type="match status" value="1"/>
</dbReference>